<protein>
    <submittedName>
        <fullName evidence="2">Panacea domain-containing protein</fullName>
    </submittedName>
</protein>
<proteinExistence type="predicted"/>
<name>A0ABW5FX33_9PSEU</name>
<organism evidence="2 3">
    <name type="scientific">Amycolatopsis pigmentata</name>
    <dbReference type="NCBI Taxonomy" id="450801"/>
    <lineage>
        <taxon>Bacteria</taxon>
        <taxon>Bacillati</taxon>
        <taxon>Actinomycetota</taxon>
        <taxon>Actinomycetes</taxon>
        <taxon>Pseudonocardiales</taxon>
        <taxon>Pseudonocardiaceae</taxon>
        <taxon>Amycolatopsis</taxon>
    </lineage>
</organism>
<evidence type="ECO:0000259" key="1">
    <source>
        <dbReference type="Pfam" id="PF13274"/>
    </source>
</evidence>
<reference evidence="3" key="1">
    <citation type="journal article" date="2019" name="Int. J. Syst. Evol. Microbiol.">
        <title>The Global Catalogue of Microorganisms (GCM) 10K type strain sequencing project: providing services to taxonomists for standard genome sequencing and annotation.</title>
        <authorList>
            <consortium name="The Broad Institute Genomics Platform"/>
            <consortium name="The Broad Institute Genome Sequencing Center for Infectious Disease"/>
            <person name="Wu L."/>
            <person name="Ma J."/>
        </authorList>
    </citation>
    <scope>NUCLEOTIDE SEQUENCE [LARGE SCALE GENOMIC DNA]</scope>
    <source>
        <strain evidence="3">CGMCC 4.7645</strain>
    </source>
</reference>
<gene>
    <name evidence="2" type="ORF">ACFSXZ_24180</name>
</gene>
<dbReference type="RefSeq" id="WP_378267420.1">
    <property type="nucleotide sequence ID" value="NZ_JBHUKR010000011.1"/>
</dbReference>
<dbReference type="InterPro" id="IPR025272">
    <property type="entry name" value="SocA_Panacea"/>
</dbReference>
<dbReference type="EMBL" id="JBHUKR010000011">
    <property type="protein sequence ID" value="MFD2419431.1"/>
    <property type="molecule type" value="Genomic_DNA"/>
</dbReference>
<sequence length="73" mass="8312">MCAHYNASTVAKWFVAWAEADDEATLSNLKLQKLLYYAQGHYLALTGRPLFDDEIQAWSHGPVVPAVYRQWNA</sequence>
<feature type="domain" description="Antitoxin SocA-like Panacea" evidence="1">
    <location>
        <begin position="31"/>
        <end position="69"/>
    </location>
</feature>
<evidence type="ECO:0000313" key="3">
    <source>
        <dbReference type="Proteomes" id="UP001597417"/>
    </source>
</evidence>
<keyword evidence="3" id="KW-1185">Reference proteome</keyword>
<evidence type="ECO:0000313" key="2">
    <source>
        <dbReference type="EMBL" id="MFD2419431.1"/>
    </source>
</evidence>
<dbReference type="Pfam" id="PF13274">
    <property type="entry name" value="SocA_Panacea"/>
    <property type="match status" value="1"/>
</dbReference>
<accession>A0ABW5FX33</accession>
<comment type="caution">
    <text evidence="2">The sequence shown here is derived from an EMBL/GenBank/DDBJ whole genome shotgun (WGS) entry which is preliminary data.</text>
</comment>
<dbReference type="Proteomes" id="UP001597417">
    <property type="component" value="Unassembled WGS sequence"/>
</dbReference>